<dbReference type="EMBL" id="JBAMMX010000012">
    <property type="protein sequence ID" value="KAK6929904.1"/>
    <property type="molecule type" value="Genomic_DNA"/>
</dbReference>
<dbReference type="InterPro" id="IPR055164">
    <property type="entry name" value="EDR1/CTR1/ARMC3-like_pept-like"/>
</dbReference>
<feature type="compositionally biased region" description="Basic and acidic residues" evidence="7">
    <location>
        <begin position="8"/>
        <end position="22"/>
    </location>
</feature>
<keyword evidence="2" id="KW-0433">Leucine-rich repeat</keyword>
<dbReference type="SUPFAM" id="SSF56112">
    <property type="entry name" value="Protein kinase-like (PK-like)"/>
    <property type="match status" value="1"/>
</dbReference>
<accession>A0AAN8VAN5</accession>
<dbReference type="GO" id="GO:0004674">
    <property type="term" value="F:protein serine/threonine kinase activity"/>
    <property type="evidence" value="ECO:0007669"/>
    <property type="project" value="TreeGrafter"/>
</dbReference>
<dbReference type="PANTHER" id="PTHR24359:SF1">
    <property type="entry name" value="INHIBITOR OF NUCLEAR FACTOR KAPPA-B KINASE EPSILON SUBUNIT HOMOLOG 1-RELATED"/>
    <property type="match status" value="1"/>
</dbReference>
<dbReference type="InterPro" id="IPR000719">
    <property type="entry name" value="Prot_kinase_dom"/>
</dbReference>
<name>A0AAN8VAN5_9MAGN</name>
<dbReference type="InterPro" id="IPR011009">
    <property type="entry name" value="Kinase-like_dom_sf"/>
</dbReference>
<dbReference type="InterPro" id="IPR003591">
    <property type="entry name" value="Leu-rich_rpt_typical-subtyp"/>
</dbReference>
<evidence type="ECO:0000256" key="7">
    <source>
        <dbReference type="SAM" id="MobiDB-lite"/>
    </source>
</evidence>
<keyword evidence="10" id="KW-1185">Reference proteome</keyword>
<feature type="domain" description="Protein kinase" evidence="8">
    <location>
        <begin position="815"/>
        <end position="1156"/>
    </location>
</feature>
<evidence type="ECO:0000256" key="1">
    <source>
        <dbReference type="ARBA" id="ARBA00004370"/>
    </source>
</evidence>
<comment type="caution">
    <text evidence="9">The sequence shown here is derived from an EMBL/GenBank/DDBJ whole genome shotgun (WGS) entry which is preliminary data.</text>
</comment>
<dbReference type="SMART" id="SM00369">
    <property type="entry name" value="LRR_TYP"/>
    <property type="match status" value="5"/>
</dbReference>
<evidence type="ECO:0000256" key="6">
    <source>
        <dbReference type="ARBA" id="ARBA00023136"/>
    </source>
</evidence>
<dbReference type="PROSITE" id="PS51450">
    <property type="entry name" value="LRR"/>
    <property type="match status" value="2"/>
</dbReference>
<dbReference type="InterPro" id="IPR001611">
    <property type="entry name" value="Leu-rich_rpt"/>
</dbReference>
<dbReference type="SMART" id="SM00365">
    <property type="entry name" value="LRR_SD22"/>
    <property type="match status" value="3"/>
</dbReference>
<organism evidence="9 10">
    <name type="scientific">Dillenia turbinata</name>
    <dbReference type="NCBI Taxonomy" id="194707"/>
    <lineage>
        <taxon>Eukaryota</taxon>
        <taxon>Viridiplantae</taxon>
        <taxon>Streptophyta</taxon>
        <taxon>Embryophyta</taxon>
        <taxon>Tracheophyta</taxon>
        <taxon>Spermatophyta</taxon>
        <taxon>Magnoliopsida</taxon>
        <taxon>eudicotyledons</taxon>
        <taxon>Gunneridae</taxon>
        <taxon>Pentapetalae</taxon>
        <taxon>Dilleniales</taxon>
        <taxon>Dilleniaceae</taxon>
        <taxon>Dillenia</taxon>
    </lineage>
</organism>
<dbReference type="GO" id="GO:0005524">
    <property type="term" value="F:ATP binding"/>
    <property type="evidence" value="ECO:0007669"/>
    <property type="project" value="InterPro"/>
</dbReference>
<keyword evidence="6" id="KW-0472">Membrane</keyword>
<dbReference type="PROSITE" id="PS00108">
    <property type="entry name" value="PROTEIN_KINASE_ST"/>
    <property type="match status" value="1"/>
</dbReference>
<dbReference type="Pfam" id="PF23598">
    <property type="entry name" value="LRR_14"/>
    <property type="match status" value="1"/>
</dbReference>
<evidence type="ECO:0000256" key="3">
    <source>
        <dbReference type="ARBA" id="ARBA00022692"/>
    </source>
</evidence>
<reference evidence="9 10" key="1">
    <citation type="submission" date="2023-12" db="EMBL/GenBank/DDBJ databases">
        <title>A high-quality genome assembly for Dillenia turbinata (Dilleniales).</title>
        <authorList>
            <person name="Chanderbali A."/>
        </authorList>
    </citation>
    <scope>NUCLEOTIDE SEQUENCE [LARGE SCALE GENOMIC DNA]</scope>
    <source>
        <strain evidence="9">LSX21</strain>
        <tissue evidence="9">Leaf</tissue>
    </source>
</reference>
<dbReference type="Gene3D" id="3.80.10.10">
    <property type="entry name" value="Ribonuclease Inhibitor"/>
    <property type="match status" value="2"/>
</dbReference>
<sequence length="1162" mass="129043">MQTTNGETGKDFSTEDSKEQAHTKTLTLDNHKKNNKLADDVVITTNPVNDDDGVFDISGKNLDFPVTENSSDESESSIQGLYMYKNAFNLLPKSLGNLRKLKTLKFFSNEINLFSPELFNLVELECLQVKISSPGLNGSPLHKLKDLKELELSKVPARPSAFPLLSEISGLKRLTKLSVCHFSIRRRTMILGLVPFSEGNGKCKMVEYNASRYVPPEIGCLNNLEYLDLSFNKIKNLPDGICCLKALISLKVANNKLVELPSGLSSLQRLEYLDLSSNRLTSLGSLELGSMHNLQHLNLQYNKLHSCCQIPSWIRCNLEGNGKDMSNDDSVEMDVLEAAGGDTIGHISNNGALSTSSSILSGSSLSGRRFAARKLGKGEKPRYYLQQRARQERLNSSRKWKVEDRLEIPGAKVADKYKLHEQEVPFSESPAESASEIVGLGDKRIHSGEAECENSINNLENGEINEQKGIYVEKFSCVVDDSAAIIKEGENEFNEESSVTSLSDGVSEKDEVSSVAISKCTFSTKRHSDRDLDNPKPSKFRKPIDHCTSLSSKYSTLSFCSTEDHLPDGFYDAGRDRPFVSLQSYEEILHLDSREVILLDRERDEELDATTLSAQALVFQFKWSNGSVEAKKRVSVDNLQIASLLALFVSNHFGGGDRSAIIERARKSVSGSNYCKPFVCTCPTGNSNKIKASSSQKSGSEDVALMNLCEKSLKTIKASQKSIVVPIGSVKFGVCRHRALLMKYLCDRMEPPIPCELIRGYLDFSAHAWNVISVKRGDSWVRMIVDACRPHDIREETDPEYFFRYIPLSRVDAPITTQCILSTSLFPSLSTCDEIEKTSSCSLIPCKFGSYEAAAKVRTLETCGTSAEDVRNFEYHCLGEVRILSALKYHSCIVEIYGHQISSKWASSRDGDAEKRILQSAIFMEHIGGGSLKNYIEKLSKAGEKHVPLECATSIARDVACALVELHSKHIIHRDIKSENVLIDLDRKRADGTPVVKLCDFDRAVPLRSSSHTCCIGHDGIPAADACVGTPRWMAPEVLQAMHIPNSYGLEIDIWSFGCLLLELLTLQVPYSGLPESDIHNLLQMGKRPPLTEELEALLIQEPTVAQSRSELDRGDAETETMTFLVDLFRQCTVENPTERPTAERLYELLLAHTSSSTSTRS</sequence>
<dbReference type="Pfam" id="PF14381">
    <property type="entry name" value="EDR1_CTR1_ARMC3_pept"/>
    <property type="match status" value="1"/>
</dbReference>
<dbReference type="InterPro" id="IPR032675">
    <property type="entry name" value="LRR_dom_sf"/>
</dbReference>
<dbReference type="InterPro" id="IPR008271">
    <property type="entry name" value="Ser/Thr_kinase_AS"/>
</dbReference>
<dbReference type="SMART" id="SM00220">
    <property type="entry name" value="S_TKc"/>
    <property type="match status" value="1"/>
</dbReference>
<proteinExistence type="predicted"/>
<protein>
    <submittedName>
        <fullName evidence="9">Leucine-rich repeat</fullName>
    </submittedName>
</protein>
<keyword evidence="3" id="KW-0812">Transmembrane</keyword>
<dbReference type="Pfam" id="PF00069">
    <property type="entry name" value="Pkinase"/>
    <property type="match status" value="1"/>
</dbReference>
<dbReference type="PANTHER" id="PTHR24359">
    <property type="entry name" value="SERINE/THREONINE-PROTEIN KINASE SBK1"/>
    <property type="match status" value="1"/>
</dbReference>
<evidence type="ECO:0000256" key="2">
    <source>
        <dbReference type="ARBA" id="ARBA00022614"/>
    </source>
</evidence>
<evidence type="ECO:0000313" key="9">
    <source>
        <dbReference type="EMBL" id="KAK6929904.1"/>
    </source>
</evidence>
<evidence type="ECO:0000256" key="5">
    <source>
        <dbReference type="ARBA" id="ARBA00022989"/>
    </source>
</evidence>
<dbReference type="SMART" id="SM00364">
    <property type="entry name" value="LRR_BAC"/>
    <property type="match status" value="3"/>
</dbReference>
<dbReference type="PRINTS" id="PR00019">
    <property type="entry name" value="LEURICHRPT"/>
</dbReference>
<comment type="subcellular location">
    <subcellularLocation>
        <location evidence="1">Membrane</location>
    </subcellularLocation>
</comment>
<dbReference type="AlphaFoldDB" id="A0AAN8VAN5"/>
<evidence type="ECO:0000259" key="8">
    <source>
        <dbReference type="PROSITE" id="PS50011"/>
    </source>
</evidence>
<gene>
    <name evidence="9" type="ORF">RJ641_003998</name>
</gene>
<feature type="region of interest" description="Disordered" evidence="7">
    <location>
        <begin position="1"/>
        <end position="30"/>
    </location>
</feature>
<dbReference type="PROSITE" id="PS50011">
    <property type="entry name" value="PROTEIN_KINASE_DOM"/>
    <property type="match status" value="1"/>
</dbReference>
<dbReference type="InterPro" id="IPR055414">
    <property type="entry name" value="LRR_R13L4/SHOC2-like"/>
</dbReference>
<keyword evidence="5" id="KW-1133">Transmembrane helix</keyword>
<evidence type="ECO:0000313" key="10">
    <source>
        <dbReference type="Proteomes" id="UP001370490"/>
    </source>
</evidence>
<dbReference type="Gene3D" id="1.10.510.10">
    <property type="entry name" value="Transferase(Phosphotransferase) domain 1"/>
    <property type="match status" value="1"/>
</dbReference>
<dbReference type="FunFam" id="1.10.510.10:FF:000988">
    <property type="entry name" value="Leucine-rich repeat protein kinase family protein"/>
    <property type="match status" value="1"/>
</dbReference>
<evidence type="ECO:0000256" key="4">
    <source>
        <dbReference type="ARBA" id="ARBA00022737"/>
    </source>
</evidence>
<dbReference type="Proteomes" id="UP001370490">
    <property type="component" value="Unassembled WGS sequence"/>
</dbReference>
<dbReference type="SUPFAM" id="SSF52047">
    <property type="entry name" value="RNI-like"/>
    <property type="match status" value="1"/>
</dbReference>
<keyword evidence="4" id="KW-0677">Repeat</keyword>
<dbReference type="GO" id="GO:0016020">
    <property type="term" value="C:membrane"/>
    <property type="evidence" value="ECO:0007669"/>
    <property type="project" value="UniProtKB-SubCell"/>
</dbReference>